<evidence type="ECO:0000256" key="3">
    <source>
        <dbReference type="ARBA" id="ARBA00022296"/>
    </source>
</evidence>
<dbReference type="GO" id="GO:0003690">
    <property type="term" value="F:double-stranded DNA binding"/>
    <property type="evidence" value="ECO:0007669"/>
    <property type="project" value="TreeGrafter"/>
</dbReference>
<dbReference type="Proteomes" id="UP000219329">
    <property type="component" value="Unassembled WGS sequence"/>
</dbReference>
<comment type="caution">
    <text evidence="7">The sequence shown here is derived from an EMBL/GenBank/DDBJ whole genome shotgun (WGS) entry which is preliminary data.</text>
</comment>
<dbReference type="PANTHER" id="PTHR38103:SF1">
    <property type="entry name" value="RECOMBINATION-ASSOCIATED PROTEIN RDGC"/>
    <property type="match status" value="1"/>
</dbReference>
<reference evidence="7 8" key="1">
    <citation type="submission" date="2017-08" db="EMBL/GenBank/DDBJ databases">
        <title>Fine stratification of microbial communities through a metagenomic profile of the photic zone.</title>
        <authorList>
            <person name="Haro-Moreno J.M."/>
            <person name="Lopez-Perez M."/>
            <person name="De La Torre J."/>
            <person name="Picazo A."/>
            <person name="Camacho A."/>
            <person name="Rodriguez-Valera F."/>
        </authorList>
    </citation>
    <scope>NUCLEOTIDE SEQUENCE [LARGE SCALE GENOMIC DNA]</scope>
    <source>
        <strain evidence="7">MED-G28</strain>
    </source>
</reference>
<evidence type="ECO:0000313" key="8">
    <source>
        <dbReference type="Proteomes" id="UP000219329"/>
    </source>
</evidence>
<evidence type="ECO:0000256" key="6">
    <source>
        <dbReference type="HAMAP-Rule" id="MF_00194"/>
    </source>
</evidence>
<evidence type="ECO:0000256" key="4">
    <source>
        <dbReference type="ARBA" id="ARBA00022490"/>
    </source>
</evidence>
<evidence type="ECO:0000313" key="7">
    <source>
        <dbReference type="EMBL" id="PDH33294.1"/>
    </source>
</evidence>
<comment type="function">
    <text evidence="6">May be involved in recombination.</text>
</comment>
<evidence type="ECO:0000256" key="2">
    <source>
        <dbReference type="ARBA" id="ARBA00008657"/>
    </source>
</evidence>
<accession>A0A2A5WAG8</accession>
<dbReference type="PANTHER" id="PTHR38103">
    <property type="entry name" value="RECOMBINATION-ASSOCIATED PROTEIN RDGC"/>
    <property type="match status" value="1"/>
</dbReference>
<keyword evidence="4 6" id="KW-0963">Cytoplasm</keyword>
<dbReference type="GO" id="GO:0000018">
    <property type="term" value="P:regulation of DNA recombination"/>
    <property type="evidence" value="ECO:0007669"/>
    <property type="project" value="TreeGrafter"/>
</dbReference>
<keyword evidence="5 6" id="KW-0233">DNA recombination</keyword>
<dbReference type="InterPro" id="IPR007476">
    <property type="entry name" value="RdgC"/>
</dbReference>
<gene>
    <name evidence="6" type="primary">rdgC</name>
    <name evidence="7" type="ORF">CNF02_08890</name>
</gene>
<comment type="similarity">
    <text evidence="2 6">Belongs to the RdgC family.</text>
</comment>
<dbReference type="NCBIfam" id="NF001464">
    <property type="entry name" value="PRK00321.1-5"/>
    <property type="match status" value="1"/>
</dbReference>
<dbReference type="HAMAP" id="MF_00194">
    <property type="entry name" value="RdgC"/>
    <property type="match status" value="1"/>
</dbReference>
<dbReference type="AlphaFoldDB" id="A0A2A5WAG8"/>
<protein>
    <recommendedName>
        <fullName evidence="3 6">Recombination-associated protein RdgC</fullName>
    </recommendedName>
</protein>
<comment type="subcellular location">
    <subcellularLocation>
        <location evidence="1 6">Cytoplasm</location>
        <location evidence="1 6">Nucleoid</location>
    </subcellularLocation>
</comment>
<dbReference type="EMBL" id="NTJZ01000009">
    <property type="protein sequence ID" value="PDH33294.1"/>
    <property type="molecule type" value="Genomic_DNA"/>
</dbReference>
<dbReference type="GO" id="GO:0005737">
    <property type="term" value="C:cytoplasm"/>
    <property type="evidence" value="ECO:0007669"/>
    <property type="project" value="UniProtKB-UniRule"/>
</dbReference>
<dbReference type="Pfam" id="PF04381">
    <property type="entry name" value="RdgC"/>
    <property type="match status" value="1"/>
</dbReference>
<proteinExistence type="inferred from homology"/>
<dbReference type="GO" id="GO:0006310">
    <property type="term" value="P:DNA recombination"/>
    <property type="evidence" value="ECO:0007669"/>
    <property type="project" value="UniProtKB-UniRule"/>
</dbReference>
<dbReference type="GO" id="GO:0043590">
    <property type="term" value="C:bacterial nucleoid"/>
    <property type="evidence" value="ECO:0007669"/>
    <property type="project" value="TreeGrafter"/>
</dbReference>
<sequence>MWFKNLRLFCLTQEFNLPVEELEVQLIENAFIPCTSYEKSCIGWVSPLGNTAFPSEDEDNKPMLTHVVGDYIMLCAQKQDRLLPATVVREATDEKVGEIEHRQARKIYRKERREIQDDVFSSLLPRAFTRSARIHAYIAVKEKLLVVDAATAPKAEEFLNLLRDTLGSFPVALPDSKREPGSVMTQWLKNQKATDKFEIHDDCELVNPQDQTNIIRCKSQDLMSDEIQSHLSAGKHVSQLGVLWNSILSCAVDTDLAIKRLRFDVMKEEAESFEEESAAQKFDQEFAVMTLELSSFFKSLFNAFGGLEDPKLKVLPDNRNKEE</sequence>
<organism evidence="7 8">
    <name type="scientific">OM182 bacterium MED-G28</name>
    <dbReference type="NCBI Taxonomy" id="1986256"/>
    <lineage>
        <taxon>Bacteria</taxon>
        <taxon>Pseudomonadati</taxon>
        <taxon>Pseudomonadota</taxon>
        <taxon>Gammaproteobacteria</taxon>
        <taxon>OMG group</taxon>
        <taxon>OM182 clade</taxon>
    </lineage>
</organism>
<evidence type="ECO:0000256" key="1">
    <source>
        <dbReference type="ARBA" id="ARBA00004453"/>
    </source>
</evidence>
<name>A0A2A5WAG8_9GAMM</name>
<evidence type="ECO:0000256" key="5">
    <source>
        <dbReference type="ARBA" id="ARBA00023172"/>
    </source>
</evidence>